<keyword evidence="2" id="KW-0812">Transmembrane</keyword>
<evidence type="ECO:0000256" key="5">
    <source>
        <dbReference type="ARBA" id="ARBA00023136"/>
    </source>
</evidence>
<dbReference type="AlphaFoldDB" id="A0A6N2MIB9"/>
<sequence>MDPLHLFHMRTELNISCGENEAGFLQLTDVEFSGYDFGFYPNYTLVTCEDLCLQTCDAKVSTGAVEFFGILSVVFPCKRPNHTGAGKQGYFRIETGFRKLTYSELKRATREIGRSGGGIVYKGILSDDRVAGIKQLNEANQGGA</sequence>
<evidence type="ECO:0000256" key="1">
    <source>
        <dbReference type="ARBA" id="ARBA00004167"/>
    </source>
</evidence>
<dbReference type="Gene3D" id="3.30.200.20">
    <property type="entry name" value="Phosphorylase Kinase, domain 1"/>
    <property type="match status" value="1"/>
</dbReference>
<protein>
    <submittedName>
        <fullName evidence="6">Uncharacterized protein</fullName>
    </submittedName>
</protein>
<proteinExistence type="predicted"/>
<evidence type="ECO:0000256" key="2">
    <source>
        <dbReference type="ARBA" id="ARBA00022692"/>
    </source>
</evidence>
<gene>
    <name evidence="6" type="ORF">SVIM_LOCUS362335</name>
</gene>
<reference evidence="6" key="1">
    <citation type="submission" date="2019-03" db="EMBL/GenBank/DDBJ databases">
        <authorList>
            <person name="Mank J."/>
            <person name="Almeida P."/>
        </authorList>
    </citation>
    <scope>NUCLEOTIDE SEQUENCE</scope>
    <source>
        <strain evidence="6">78183</strain>
    </source>
</reference>
<keyword evidence="4" id="KW-1133">Transmembrane helix</keyword>
<dbReference type="EMBL" id="CAADRP010001800">
    <property type="protein sequence ID" value="VFU52615.1"/>
    <property type="molecule type" value="Genomic_DNA"/>
</dbReference>
<comment type="subcellular location">
    <subcellularLocation>
        <location evidence="1">Membrane</location>
        <topology evidence="1">Single-pass membrane protein</topology>
    </subcellularLocation>
</comment>
<keyword evidence="3" id="KW-0732">Signal</keyword>
<organism evidence="6">
    <name type="scientific">Salix viminalis</name>
    <name type="common">Common osier</name>
    <name type="synonym">Basket willow</name>
    <dbReference type="NCBI Taxonomy" id="40686"/>
    <lineage>
        <taxon>Eukaryota</taxon>
        <taxon>Viridiplantae</taxon>
        <taxon>Streptophyta</taxon>
        <taxon>Embryophyta</taxon>
        <taxon>Tracheophyta</taxon>
        <taxon>Spermatophyta</taxon>
        <taxon>Magnoliopsida</taxon>
        <taxon>eudicotyledons</taxon>
        <taxon>Gunneridae</taxon>
        <taxon>Pentapetalae</taxon>
        <taxon>rosids</taxon>
        <taxon>fabids</taxon>
        <taxon>Malpighiales</taxon>
        <taxon>Salicaceae</taxon>
        <taxon>Saliceae</taxon>
        <taxon>Salix</taxon>
    </lineage>
</organism>
<dbReference type="PANTHER" id="PTHR47974:SF26">
    <property type="entry name" value="RECEPTOR-LIKE SERINE_THREONINE-PROTEIN KINASE"/>
    <property type="match status" value="1"/>
</dbReference>
<evidence type="ECO:0000256" key="4">
    <source>
        <dbReference type="ARBA" id="ARBA00022989"/>
    </source>
</evidence>
<accession>A0A6N2MIB9</accession>
<name>A0A6N2MIB9_SALVM</name>
<evidence type="ECO:0000313" key="6">
    <source>
        <dbReference type="EMBL" id="VFU52615.1"/>
    </source>
</evidence>
<evidence type="ECO:0000256" key="3">
    <source>
        <dbReference type="ARBA" id="ARBA00022729"/>
    </source>
</evidence>
<dbReference type="PANTHER" id="PTHR47974">
    <property type="entry name" value="OS07G0415500 PROTEIN"/>
    <property type="match status" value="1"/>
</dbReference>
<keyword evidence="5" id="KW-0472">Membrane</keyword>
<dbReference type="GO" id="GO:0016020">
    <property type="term" value="C:membrane"/>
    <property type="evidence" value="ECO:0007669"/>
    <property type="project" value="UniProtKB-SubCell"/>
</dbReference>